<dbReference type="EMBL" id="JH432010">
    <property type="status" value="NOT_ANNOTATED_CDS"/>
    <property type="molecule type" value="Genomic_DNA"/>
</dbReference>
<keyword evidence="8" id="KW-0472">Membrane</keyword>
<keyword evidence="13" id="KW-1185">Reference proteome</keyword>
<evidence type="ECO:0000256" key="2">
    <source>
        <dbReference type="ARBA" id="ARBA00004275"/>
    </source>
</evidence>
<evidence type="ECO:0000256" key="4">
    <source>
        <dbReference type="ARBA" id="ARBA00005466"/>
    </source>
</evidence>
<dbReference type="InterPro" id="IPR016171">
    <property type="entry name" value="Vanillyl_alc_oxidase_C-sub2"/>
</dbReference>
<keyword evidence="5 10" id="KW-0285">Flavoprotein</keyword>
<dbReference type="GO" id="GO:0003885">
    <property type="term" value="F:D-arabinono-1,4-lactone oxidase activity"/>
    <property type="evidence" value="ECO:0007669"/>
    <property type="project" value="UniProtKB-UniRule"/>
</dbReference>
<dbReference type="PANTHER" id="PTHR43762">
    <property type="entry name" value="L-GULONOLACTONE OXIDASE"/>
    <property type="match status" value="1"/>
</dbReference>
<protein>
    <recommendedName>
        <fullName evidence="10">L-gulonolactone oxidase</fullName>
        <shortName evidence="10">LGO</shortName>
        <ecNumber evidence="10">1.1.3.8</ecNumber>
    </recommendedName>
</protein>
<feature type="domain" description="FAD-binding PCMH-type" evidence="11">
    <location>
        <begin position="22"/>
        <end position="192"/>
    </location>
</feature>
<keyword evidence="9" id="KW-0576">Peroxisome</keyword>
<evidence type="ECO:0000256" key="6">
    <source>
        <dbReference type="ARBA" id="ARBA00022827"/>
    </source>
</evidence>
<dbReference type="PANTHER" id="PTHR43762:SF8">
    <property type="entry name" value="L-GULONOLACTONE OXIDASE"/>
    <property type="match status" value="1"/>
</dbReference>
<comment type="function">
    <text evidence="10">Oxidizes L-gulono-1,4-lactone to hydrogen peroxide and L-xylo-hexulonolactone which spontaneously isomerizes to L-ascorbate.</text>
</comment>
<dbReference type="Gene3D" id="1.10.45.10">
    <property type="entry name" value="Vanillyl-alcohol Oxidase, Chain A, domain 4"/>
    <property type="match status" value="1"/>
</dbReference>
<name>T1JBA5_STRMM</name>
<dbReference type="Gene3D" id="3.30.465.10">
    <property type="match status" value="1"/>
</dbReference>
<comment type="subcellular location">
    <subcellularLocation>
        <location evidence="3">Membrane</location>
    </subcellularLocation>
    <subcellularLocation>
        <location evidence="10">Microsome membrane</location>
        <topology evidence="10">Single-pass membrane protein</topology>
    </subcellularLocation>
    <subcellularLocation>
        <location evidence="10">Endoplasmic reticulum membrane</location>
        <topology evidence="10">Single-pass membrane protein</topology>
    </subcellularLocation>
    <subcellularLocation>
        <location evidence="2">Peroxisome</location>
    </subcellularLocation>
</comment>
<dbReference type="STRING" id="126957.T1JBA5"/>
<dbReference type="GO" id="GO:0071949">
    <property type="term" value="F:FAD binding"/>
    <property type="evidence" value="ECO:0007669"/>
    <property type="project" value="UniProtKB-UniRule"/>
</dbReference>
<keyword evidence="6 10" id="KW-0274">FAD</keyword>
<evidence type="ECO:0000313" key="13">
    <source>
        <dbReference type="Proteomes" id="UP000014500"/>
    </source>
</evidence>
<dbReference type="InterPro" id="IPR010031">
    <property type="entry name" value="FAD_lactone_oxidase-like"/>
</dbReference>
<dbReference type="PhylomeDB" id="T1JBA5"/>
<proteinExistence type="inferred from homology"/>
<comment type="catalytic activity">
    <reaction evidence="10">
        <text>L-gulono-1,4-lactone + O2 = L-ascorbate + H2O2 + H(+)</text>
        <dbReference type="Rhea" id="RHEA:32363"/>
        <dbReference type="ChEBI" id="CHEBI:15378"/>
        <dbReference type="ChEBI" id="CHEBI:15379"/>
        <dbReference type="ChEBI" id="CHEBI:16240"/>
        <dbReference type="ChEBI" id="CHEBI:17587"/>
        <dbReference type="ChEBI" id="CHEBI:38290"/>
        <dbReference type="EC" id="1.1.3.8"/>
    </reaction>
</comment>
<dbReference type="GO" id="GO:0050105">
    <property type="term" value="F:L-gulonolactone oxidase activity"/>
    <property type="evidence" value="ECO:0007669"/>
    <property type="project" value="UniProtKB-EC"/>
</dbReference>
<keyword evidence="10" id="KW-0256">Endoplasmic reticulum</keyword>
<dbReference type="PROSITE" id="PS51387">
    <property type="entry name" value="FAD_PCMH"/>
    <property type="match status" value="1"/>
</dbReference>
<comment type="pathway">
    <text evidence="10">Cofactor biosynthesis; L-ascorbate biosynthesis via UDP-alpha-D-glucuronate pathway; L-ascorbate from UDP-alpha-D-glucuronate: step 4/4.</text>
</comment>
<dbReference type="PIRSF" id="PIRSF000136">
    <property type="entry name" value="LGO_GLO"/>
    <property type="match status" value="1"/>
</dbReference>
<evidence type="ECO:0000256" key="1">
    <source>
        <dbReference type="ARBA" id="ARBA00001974"/>
    </source>
</evidence>
<comment type="similarity">
    <text evidence="4 10">Belongs to the oxygen-dependent FAD-linked oxidoreductase family.</text>
</comment>
<reference evidence="12" key="2">
    <citation type="submission" date="2015-02" db="UniProtKB">
        <authorList>
            <consortium name="EnsemblMetazoa"/>
        </authorList>
    </citation>
    <scope>IDENTIFICATION</scope>
</reference>
<dbReference type="Proteomes" id="UP000014500">
    <property type="component" value="Unassembled WGS sequence"/>
</dbReference>
<evidence type="ECO:0000256" key="3">
    <source>
        <dbReference type="ARBA" id="ARBA00004370"/>
    </source>
</evidence>
<dbReference type="SUPFAM" id="SSF56176">
    <property type="entry name" value="FAD-binding/transporter-associated domain-like"/>
    <property type="match status" value="1"/>
</dbReference>
<dbReference type="HOGENOM" id="CLU_003896_4_1_1"/>
<comment type="cofactor">
    <cofactor evidence="1 10">
        <name>FAD</name>
        <dbReference type="ChEBI" id="CHEBI:57692"/>
    </cofactor>
</comment>
<dbReference type="eggNOG" id="KOG4730">
    <property type="taxonomic scope" value="Eukaryota"/>
</dbReference>
<dbReference type="GO" id="GO:0019853">
    <property type="term" value="P:L-ascorbic acid biosynthetic process"/>
    <property type="evidence" value="ECO:0007669"/>
    <property type="project" value="UniProtKB-KW"/>
</dbReference>
<sequence>MSYSIKSRGKTGILFTNWSNTFFCRPELFFVPENVHHLKEIIRLAHLENKKIRVVGCGHSPSDIACSKDYLISLRQFDRILHVDPERHQVKVEGGVMVVDLISYLEKHGLALRIAGSVSSLTLAGAICTATHGSGVNFGNLSTLVVSMEILTSAGEIIEVSRDNDLELFQAACCSLGALGIIISITYQCEKAYSLELNQYPCPLHTVLENLEVHLKSSEHFRFLWFPHTPGTVVSHINRTTKKIVMPSRLSKWHSWFWEYLVGYYVLELSYYISTLIPSSVPFINRLFYNLLYSKPRKRVDQSQNIFNFECLFKQYVNEWSIPIDKTATVLIELENWFSQNTDVRAHFPIEVRFVKGDDLLISPSHGRDSCYINIIMYRPYGKLVDYIKYWNAYEDIMTQNGGRPHWAKAHKVGPMQLKEMYPMYAKFCQIRKKLDPTDTFVNSYMERIL</sequence>
<dbReference type="UniPathway" id="UPA00991">
    <property type="reaction ID" value="UER00939"/>
</dbReference>
<evidence type="ECO:0000313" key="12">
    <source>
        <dbReference type="EnsemblMetazoa" id="SMAR011045-PA"/>
    </source>
</evidence>
<dbReference type="GO" id="GO:0005789">
    <property type="term" value="C:endoplasmic reticulum membrane"/>
    <property type="evidence" value="ECO:0007669"/>
    <property type="project" value="UniProtKB-SubCell"/>
</dbReference>
<evidence type="ECO:0000256" key="10">
    <source>
        <dbReference type="RuleBase" id="RU367158"/>
    </source>
</evidence>
<dbReference type="InterPro" id="IPR036318">
    <property type="entry name" value="FAD-bd_PCMH-like_sf"/>
</dbReference>
<dbReference type="OMA" id="YPRFGEF"/>
<evidence type="ECO:0000256" key="7">
    <source>
        <dbReference type="ARBA" id="ARBA00023002"/>
    </source>
</evidence>
<dbReference type="InterPro" id="IPR030654">
    <property type="entry name" value="Sugar_lactone_oxidase"/>
</dbReference>
<dbReference type="EnsemblMetazoa" id="SMAR011045-RA">
    <property type="protein sequence ID" value="SMAR011045-PA"/>
    <property type="gene ID" value="SMAR011045"/>
</dbReference>
<dbReference type="InterPro" id="IPR016166">
    <property type="entry name" value="FAD-bd_PCMH"/>
</dbReference>
<evidence type="ECO:0000259" key="11">
    <source>
        <dbReference type="PROSITE" id="PS51387"/>
    </source>
</evidence>
<reference evidence="13" key="1">
    <citation type="submission" date="2011-05" db="EMBL/GenBank/DDBJ databases">
        <authorList>
            <person name="Richards S.R."/>
            <person name="Qu J."/>
            <person name="Jiang H."/>
            <person name="Jhangiani S.N."/>
            <person name="Agravi P."/>
            <person name="Goodspeed R."/>
            <person name="Gross S."/>
            <person name="Mandapat C."/>
            <person name="Jackson L."/>
            <person name="Mathew T."/>
            <person name="Pu L."/>
            <person name="Thornton R."/>
            <person name="Saada N."/>
            <person name="Wilczek-Boney K.B."/>
            <person name="Lee S."/>
            <person name="Kovar C."/>
            <person name="Wu Y."/>
            <person name="Scherer S.E."/>
            <person name="Worley K.C."/>
            <person name="Muzny D.M."/>
            <person name="Gibbs R."/>
        </authorList>
    </citation>
    <scope>NUCLEOTIDE SEQUENCE</scope>
    <source>
        <strain evidence="13">Brora</strain>
    </source>
</reference>
<dbReference type="NCBIfam" id="TIGR01678">
    <property type="entry name" value="FAD_lactone_ox"/>
    <property type="match status" value="1"/>
</dbReference>
<dbReference type="InterPro" id="IPR016169">
    <property type="entry name" value="FAD-bd_PCMH_sub2"/>
</dbReference>
<evidence type="ECO:0000256" key="8">
    <source>
        <dbReference type="ARBA" id="ARBA00023136"/>
    </source>
</evidence>
<keyword evidence="10" id="KW-0492">Microsome</keyword>
<dbReference type="Pfam" id="PF04030">
    <property type="entry name" value="ALO"/>
    <property type="match status" value="1"/>
</dbReference>
<dbReference type="InterPro" id="IPR006094">
    <property type="entry name" value="Oxid_FAD_bind_N"/>
</dbReference>
<accession>T1JBA5</accession>
<dbReference type="EC" id="1.1.3.8" evidence="10"/>
<evidence type="ECO:0000256" key="9">
    <source>
        <dbReference type="ARBA" id="ARBA00023140"/>
    </source>
</evidence>
<dbReference type="Gene3D" id="3.30.43.10">
    <property type="entry name" value="Uridine Diphospho-n-acetylenolpyruvylglucosamine Reductase, domain 2"/>
    <property type="match status" value="1"/>
</dbReference>
<keyword evidence="7 10" id="KW-0560">Oxidoreductase</keyword>
<dbReference type="InterPro" id="IPR007173">
    <property type="entry name" value="ALO_C"/>
</dbReference>
<dbReference type="InterPro" id="IPR016167">
    <property type="entry name" value="FAD-bd_PCMH_sub1"/>
</dbReference>
<organism evidence="12 13">
    <name type="scientific">Strigamia maritima</name>
    <name type="common">European centipede</name>
    <name type="synonym">Geophilus maritimus</name>
    <dbReference type="NCBI Taxonomy" id="126957"/>
    <lineage>
        <taxon>Eukaryota</taxon>
        <taxon>Metazoa</taxon>
        <taxon>Ecdysozoa</taxon>
        <taxon>Arthropoda</taxon>
        <taxon>Myriapoda</taxon>
        <taxon>Chilopoda</taxon>
        <taxon>Pleurostigmophora</taxon>
        <taxon>Geophilomorpha</taxon>
        <taxon>Linotaeniidae</taxon>
        <taxon>Strigamia</taxon>
    </lineage>
</organism>
<dbReference type="GO" id="GO:0005777">
    <property type="term" value="C:peroxisome"/>
    <property type="evidence" value="ECO:0007669"/>
    <property type="project" value="UniProtKB-SubCell"/>
</dbReference>
<dbReference type="Pfam" id="PF01565">
    <property type="entry name" value="FAD_binding_4"/>
    <property type="match status" value="1"/>
</dbReference>
<keyword evidence="10" id="KW-0060">Ascorbate biosynthesis</keyword>
<dbReference type="Gene3D" id="3.30.70.2520">
    <property type="match status" value="1"/>
</dbReference>
<dbReference type="AlphaFoldDB" id="T1JBA5"/>
<evidence type="ECO:0000256" key="5">
    <source>
        <dbReference type="ARBA" id="ARBA00022630"/>
    </source>
</evidence>